<dbReference type="EC" id="2.8.2.-" evidence="3"/>
<dbReference type="SUPFAM" id="SSF52540">
    <property type="entry name" value="P-loop containing nucleoside triphosphate hydrolases"/>
    <property type="match status" value="1"/>
</dbReference>
<dbReference type="Pfam" id="PF00685">
    <property type="entry name" value="Sulfotransfer_1"/>
    <property type="match status" value="1"/>
</dbReference>
<comment type="caution">
    <text evidence="5">The sequence shown here is derived from an EMBL/GenBank/DDBJ whole genome shotgun (WGS) entry which is preliminary data.</text>
</comment>
<dbReference type="Gene3D" id="3.40.50.300">
    <property type="entry name" value="P-loop containing nucleotide triphosphate hydrolases"/>
    <property type="match status" value="1"/>
</dbReference>
<dbReference type="Proteomes" id="UP001642483">
    <property type="component" value="Unassembled WGS sequence"/>
</dbReference>
<sequence>MEKLTAKIPDICRAEWDAMINFDFMSAFQPGMKAQMKEWKEHILMPTFPSEGIEYAYDNWTPQEKDVLIASFPRTGTNWTTEIVRQILYGHDEDLLEMAGSVPLPLMLFEGGTASKFKIYDNLPLPRRCAASHLPATLINVERFKKANAKIICVIRNPKDQALSWFNFAPKLPYMHLEPVNQWIKCDWPEFFENYTSGKMPMGMKNGQWYLDHILTWYPHRDDKNVMFIYYEDMKKDLVAAIRRISSFLNVELGEKRVLKIAEKCGFIEMKTATENELGEAEKIRKALGVLHKGTVGAWKERFTVAQSEAIDEQVEKKLSTTDIKFTYEL</sequence>
<proteinExistence type="inferred from homology"/>
<protein>
    <recommendedName>
        <fullName evidence="3">Sulfotransferase</fullName>
        <ecNumber evidence="3">2.8.2.-</ecNumber>
    </recommendedName>
</protein>
<feature type="domain" description="Sulfotransferase" evidence="4">
    <location>
        <begin position="65"/>
        <end position="322"/>
    </location>
</feature>
<accession>A0ABP0F8D6</accession>
<evidence type="ECO:0000313" key="5">
    <source>
        <dbReference type="EMBL" id="CAK8675036.1"/>
    </source>
</evidence>
<gene>
    <name evidence="5" type="ORF">CVLEPA_LOCUS4665</name>
</gene>
<evidence type="ECO:0000256" key="2">
    <source>
        <dbReference type="ARBA" id="ARBA00022679"/>
    </source>
</evidence>
<organism evidence="5 6">
    <name type="scientific">Clavelina lepadiformis</name>
    <name type="common">Light-bulb sea squirt</name>
    <name type="synonym">Ascidia lepadiformis</name>
    <dbReference type="NCBI Taxonomy" id="159417"/>
    <lineage>
        <taxon>Eukaryota</taxon>
        <taxon>Metazoa</taxon>
        <taxon>Chordata</taxon>
        <taxon>Tunicata</taxon>
        <taxon>Ascidiacea</taxon>
        <taxon>Aplousobranchia</taxon>
        <taxon>Clavelinidae</taxon>
        <taxon>Clavelina</taxon>
    </lineage>
</organism>
<evidence type="ECO:0000256" key="1">
    <source>
        <dbReference type="ARBA" id="ARBA00005771"/>
    </source>
</evidence>
<reference evidence="5 6" key="1">
    <citation type="submission" date="2024-02" db="EMBL/GenBank/DDBJ databases">
        <authorList>
            <person name="Daric V."/>
            <person name="Darras S."/>
        </authorList>
    </citation>
    <scope>NUCLEOTIDE SEQUENCE [LARGE SCALE GENOMIC DNA]</scope>
</reference>
<name>A0ABP0F8D6_CLALP</name>
<keyword evidence="6" id="KW-1185">Reference proteome</keyword>
<keyword evidence="2 3" id="KW-0808">Transferase</keyword>
<dbReference type="PANTHER" id="PTHR11783">
    <property type="entry name" value="SULFOTRANSFERASE SULT"/>
    <property type="match status" value="1"/>
</dbReference>
<evidence type="ECO:0000256" key="3">
    <source>
        <dbReference type="RuleBase" id="RU361155"/>
    </source>
</evidence>
<dbReference type="InterPro" id="IPR027417">
    <property type="entry name" value="P-loop_NTPase"/>
</dbReference>
<comment type="similarity">
    <text evidence="1 3">Belongs to the sulfotransferase 1 family.</text>
</comment>
<evidence type="ECO:0000313" key="6">
    <source>
        <dbReference type="Proteomes" id="UP001642483"/>
    </source>
</evidence>
<dbReference type="EMBL" id="CAWYQH010000013">
    <property type="protein sequence ID" value="CAK8675036.1"/>
    <property type="molecule type" value="Genomic_DNA"/>
</dbReference>
<dbReference type="InterPro" id="IPR000863">
    <property type="entry name" value="Sulfotransferase_dom"/>
</dbReference>
<evidence type="ECO:0000259" key="4">
    <source>
        <dbReference type="Pfam" id="PF00685"/>
    </source>
</evidence>